<keyword evidence="4 6" id="KW-1133">Transmembrane helix</keyword>
<feature type="transmembrane region" description="Helical" evidence="6">
    <location>
        <begin position="132"/>
        <end position="152"/>
    </location>
</feature>
<feature type="transmembrane region" description="Helical" evidence="6">
    <location>
        <begin position="272"/>
        <end position="290"/>
    </location>
</feature>
<evidence type="ECO:0000256" key="3">
    <source>
        <dbReference type="ARBA" id="ARBA00022692"/>
    </source>
</evidence>
<feature type="transmembrane region" description="Helical" evidence="6">
    <location>
        <begin position="234"/>
        <end position="260"/>
    </location>
</feature>
<evidence type="ECO:0008006" key="9">
    <source>
        <dbReference type="Google" id="ProtNLM"/>
    </source>
</evidence>
<dbReference type="OrthoDB" id="2542372at2"/>
<feature type="transmembrane region" description="Helical" evidence="6">
    <location>
        <begin position="164"/>
        <end position="185"/>
    </location>
</feature>
<comment type="subcellular location">
    <subcellularLocation>
        <location evidence="1">Cell membrane</location>
        <topology evidence="1">Multi-pass membrane protein</topology>
    </subcellularLocation>
</comment>
<evidence type="ECO:0000256" key="6">
    <source>
        <dbReference type="SAM" id="Phobius"/>
    </source>
</evidence>
<reference evidence="7 8" key="1">
    <citation type="submission" date="2019-03" db="EMBL/GenBank/DDBJ databases">
        <title>Above-ground endophytic microbial communities from plants in different locations in the United States.</title>
        <authorList>
            <person name="Frank C."/>
        </authorList>
    </citation>
    <scope>NUCLEOTIDE SEQUENCE [LARGE SCALE GENOMIC DNA]</scope>
    <source>
        <strain evidence="7 8">LP_13_YM</strain>
    </source>
</reference>
<evidence type="ECO:0000313" key="8">
    <source>
        <dbReference type="Proteomes" id="UP000295645"/>
    </source>
</evidence>
<dbReference type="Pfam" id="PF03706">
    <property type="entry name" value="LPG_synthase_TM"/>
    <property type="match status" value="1"/>
</dbReference>
<keyword evidence="5 6" id="KW-0472">Membrane</keyword>
<sequence length="320" mass="34243">MTASTMGAHLGRLKRAIGWVVALTATGFFVQRVLTNVDRIPRVVWSATNVWVAIASVLLALGAIGLAGGVWQVLLRDQGIRRPLARVQSLYMVAQFGKYLPGNVGQFVGRVLLAKTEGIAVPVTMMTMATEVLWGIGTALGISSLSMLLFVGHRVATLPPWLDAAGLGVCFVVLLTAPWIGILLLKRMFPRLMLRALGDAEMTPPGWRAALQVTLLSVLSYLCMGLVLQLQSHYWFGAAEAPLLEVGGFFALAWLAGYVLPGAPAGIGVRESVMLLLFSPLFGEATALALGVTLRLATTLADALAFLIGSGWRLLLARRQ</sequence>
<protein>
    <recommendedName>
        <fullName evidence="9">Lysylphosphatidylglycerol synthase-like protein</fullName>
    </recommendedName>
</protein>
<dbReference type="EMBL" id="SMCS01000002">
    <property type="protein sequence ID" value="TCV95744.1"/>
    <property type="molecule type" value="Genomic_DNA"/>
</dbReference>
<dbReference type="AlphaFoldDB" id="A0A4R3YWE5"/>
<gene>
    <name evidence="7" type="ORF">EC912_10288</name>
</gene>
<feature type="transmembrane region" description="Helical" evidence="6">
    <location>
        <begin position="50"/>
        <end position="74"/>
    </location>
</feature>
<dbReference type="RefSeq" id="WP_132141987.1">
    <property type="nucleotide sequence ID" value="NZ_SMCS01000002.1"/>
</dbReference>
<dbReference type="InterPro" id="IPR022791">
    <property type="entry name" value="L-PG_synthase/AglD"/>
</dbReference>
<evidence type="ECO:0000313" key="7">
    <source>
        <dbReference type="EMBL" id="TCV95744.1"/>
    </source>
</evidence>
<feature type="transmembrane region" description="Helical" evidence="6">
    <location>
        <begin position="12"/>
        <end position="30"/>
    </location>
</feature>
<dbReference type="Proteomes" id="UP000295645">
    <property type="component" value="Unassembled WGS sequence"/>
</dbReference>
<evidence type="ECO:0000256" key="2">
    <source>
        <dbReference type="ARBA" id="ARBA00022475"/>
    </source>
</evidence>
<evidence type="ECO:0000256" key="5">
    <source>
        <dbReference type="ARBA" id="ARBA00023136"/>
    </source>
</evidence>
<feature type="transmembrane region" description="Helical" evidence="6">
    <location>
        <begin position="206"/>
        <end position="228"/>
    </location>
</feature>
<name>A0A4R3YWE5_9GAMM</name>
<comment type="caution">
    <text evidence="7">The sequence shown here is derived from an EMBL/GenBank/DDBJ whole genome shotgun (WGS) entry which is preliminary data.</text>
</comment>
<keyword evidence="8" id="KW-1185">Reference proteome</keyword>
<keyword evidence="3 6" id="KW-0812">Transmembrane</keyword>
<accession>A0A4R3YWE5</accession>
<proteinExistence type="predicted"/>
<evidence type="ECO:0000256" key="1">
    <source>
        <dbReference type="ARBA" id="ARBA00004651"/>
    </source>
</evidence>
<dbReference type="GO" id="GO:0005886">
    <property type="term" value="C:plasma membrane"/>
    <property type="evidence" value="ECO:0007669"/>
    <property type="project" value="UniProtKB-SubCell"/>
</dbReference>
<keyword evidence="2" id="KW-1003">Cell membrane</keyword>
<evidence type="ECO:0000256" key="4">
    <source>
        <dbReference type="ARBA" id="ARBA00022989"/>
    </source>
</evidence>
<feature type="transmembrane region" description="Helical" evidence="6">
    <location>
        <begin position="296"/>
        <end position="316"/>
    </location>
</feature>
<organism evidence="7 8">
    <name type="scientific">Luteibacter rhizovicinus</name>
    <dbReference type="NCBI Taxonomy" id="242606"/>
    <lineage>
        <taxon>Bacteria</taxon>
        <taxon>Pseudomonadati</taxon>
        <taxon>Pseudomonadota</taxon>
        <taxon>Gammaproteobacteria</taxon>
        <taxon>Lysobacterales</taxon>
        <taxon>Rhodanobacteraceae</taxon>
        <taxon>Luteibacter</taxon>
    </lineage>
</organism>